<dbReference type="AlphaFoldDB" id="A0A8X6KTY7"/>
<proteinExistence type="predicted"/>
<keyword evidence="1" id="KW-0812">Transmembrane</keyword>
<dbReference type="Proteomes" id="UP000887116">
    <property type="component" value="Unassembled WGS sequence"/>
</dbReference>
<feature type="transmembrane region" description="Helical" evidence="1">
    <location>
        <begin position="205"/>
        <end position="225"/>
    </location>
</feature>
<dbReference type="PANTHER" id="PTHR11161">
    <property type="entry name" value="O-ACYLTRANSFERASE"/>
    <property type="match status" value="1"/>
</dbReference>
<dbReference type="EMBL" id="BMAO01033020">
    <property type="protein sequence ID" value="GFQ86495.1"/>
    <property type="molecule type" value="Genomic_DNA"/>
</dbReference>
<comment type="caution">
    <text evidence="3">The sequence shown here is derived from an EMBL/GenBank/DDBJ whole genome shotgun (WGS) entry which is preliminary data.</text>
</comment>
<dbReference type="Pfam" id="PF01757">
    <property type="entry name" value="Acyl_transf_3"/>
    <property type="match status" value="1"/>
</dbReference>
<protein>
    <submittedName>
        <fullName evidence="3">Nose resistant to fluoxetine protein 6</fullName>
    </submittedName>
</protein>
<accession>A0A8X6KTY7</accession>
<evidence type="ECO:0000313" key="3">
    <source>
        <dbReference type="EMBL" id="GFQ86495.1"/>
    </source>
</evidence>
<gene>
    <name evidence="3" type="primary">nrf-6_76</name>
    <name evidence="3" type="ORF">TNCT_596061</name>
</gene>
<keyword evidence="4" id="KW-1185">Reference proteome</keyword>
<feature type="domain" description="Acyltransferase 3" evidence="2">
    <location>
        <begin position="21"/>
        <end position="231"/>
    </location>
</feature>
<feature type="transmembrane region" description="Helical" evidence="1">
    <location>
        <begin position="165"/>
        <end position="184"/>
    </location>
</feature>
<name>A0A8X6KTY7_TRICU</name>
<reference evidence="3" key="1">
    <citation type="submission" date="2020-07" db="EMBL/GenBank/DDBJ databases">
        <title>Multicomponent nature underlies the extraordinary mechanical properties of spider dragline silk.</title>
        <authorList>
            <person name="Kono N."/>
            <person name="Nakamura H."/>
            <person name="Mori M."/>
            <person name="Yoshida Y."/>
            <person name="Ohtoshi R."/>
            <person name="Malay A.D."/>
            <person name="Moran D.A.P."/>
            <person name="Tomita M."/>
            <person name="Numata K."/>
            <person name="Arakawa K."/>
        </authorList>
    </citation>
    <scope>NUCLEOTIDE SEQUENCE</scope>
</reference>
<evidence type="ECO:0000313" key="4">
    <source>
        <dbReference type="Proteomes" id="UP000887116"/>
    </source>
</evidence>
<sequence length="292" mass="33159">MAEKSRAKSERGKISSEAVHQCLDHTWVFAVDAQLHIMAVFILIPLKMRPKVGLLVNFVLAVASLVSVALTNVYYDLPPNEALAFLHVKDRYFYAEHSYYRMYSHIGFYCTGVFVAYLVHTHPTMKISKKTSGFLWFVTLLGFWASTCSVHTWRNGVMPSSLVAAVYVTLSKVALGVLLAWISVTCMTGQATGLKDVLSWRPFAFLAKLFFIAYIMHVPIINMVMSYKREHFFITDLELLIRLKIKVESKLNTADVQRCEVEDIIEDKPSSKSSITLPKFDLPNFTGNVDDW</sequence>
<keyword evidence="1" id="KW-1133">Transmembrane helix</keyword>
<evidence type="ECO:0000259" key="2">
    <source>
        <dbReference type="Pfam" id="PF01757"/>
    </source>
</evidence>
<dbReference type="PANTHER" id="PTHR11161:SF0">
    <property type="entry name" value="O-ACYLTRANSFERASE LIKE PROTEIN"/>
    <property type="match status" value="1"/>
</dbReference>
<evidence type="ECO:0000256" key="1">
    <source>
        <dbReference type="SAM" id="Phobius"/>
    </source>
</evidence>
<feature type="transmembrane region" description="Helical" evidence="1">
    <location>
        <begin position="133"/>
        <end position="153"/>
    </location>
</feature>
<organism evidence="3 4">
    <name type="scientific">Trichonephila clavata</name>
    <name type="common">Joro spider</name>
    <name type="synonym">Nephila clavata</name>
    <dbReference type="NCBI Taxonomy" id="2740835"/>
    <lineage>
        <taxon>Eukaryota</taxon>
        <taxon>Metazoa</taxon>
        <taxon>Ecdysozoa</taxon>
        <taxon>Arthropoda</taxon>
        <taxon>Chelicerata</taxon>
        <taxon>Arachnida</taxon>
        <taxon>Araneae</taxon>
        <taxon>Araneomorphae</taxon>
        <taxon>Entelegynae</taxon>
        <taxon>Araneoidea</taxon>
        <taxon>Nephilidae</taxon>
        <taxon>Trichonephila</taxon>
    </lineage>
</organism>
<dbReference type="InterPro" id="IPR052728">
    <property type="entry name" value="O2_lipid_transport_reg"/>
</dbReference>
<keyword evidence="1" id="KW-0472">Membrane</keyword>
<dbReference type="InterPro" id="IPR002656">
    <property type="entry name" value="Acyl_transf_3_dom"/>
</dbReference>
<dbReference type="GO" id="GO:0016747">
    <property type="term" value="F:acyltransferase activity, transferring groups other than amino-acyl groups"/>
    <property type="evidence" value="ECO:0007669"/>
    <property type="project" value="InterPro"/>
</dbReference>
<feature type="transmembrane region" description="Helical" evidence="1">
    <location>
        <begin position="102"/>
        <end position="121"/>
    </location>
</feature>
<dbReference type="OrthoDB" id="10006435at2759"/>
<feature type="transmembrane region" description="Helical" evidence="1">
    <location>
        <begin position="53"/>
        <end position="75"/>
    </location>
</feature>